<comment type="caution">
    <text evidence="2">The sequence shown here is derived from an EMBL/GenBank/DDBJ whole genome shotgun (WGS) entry which is preliminary data.</text>
</comment>
<evidence type="ECO:0000313" key="2">
    <source>
        <dbReference type="EMBL" id="KAK2770728.1"/>
    </source>
</evidence>
<reference evidence="2" key="1">
    <citation type="submission" date="2023-02" db="EMBL/GenBank/DDBJ databases">
        <title>Colletotrichum kahawae CIFC_Que2 genome sequencing and assembly.</title>
        <authorList>
            <person name="Baroncelli R."/>
        </authorList>
    </citation>
    <scope>NUCLEOTIDE SEQUENCE</scope>
    <source>
        <strain evidence="2">CIFC_Que2</strain>
    </source>
</reference>
<sequence length="213" mass="23685">MQEAPSTASFKPYNSLPISESSSAPWASAQRLTDVHSNAVNNHLANITSRMRPDIPTPRTNETPQDATNIQNVYKRSESKIAPVGHGDRLTNLSTTITPVITNTNPTSTTLVALAKDTIVTIVRPQVPSQEDIDNSCRHPEWQVVPETCTDARILHGLPNESGKAHVLPTMNLHEVYQRGSDRIERAQNGWEIYDHYFTIHIDWGFILAGQTL</sequence>
<gene>
    <name evidence="2" type="ORF">CKAH01_04235</name>
</gene>
<evidence type="ECO:0000313" key="3">
    <source>
        <dbReference type="Proteomes" id="UP001281614"/>
    </source>
</evidence>
<protein>
    <submittedName>
        <fullName evidence="2">Uncharacterized protein</fullName>
    </submittedName>
</protein>
<keyword evidence="3" id="KW-1185">Reference proteome</keyword>
<organism evidence="2 3">
    <name type="scientific">Colletotrichum kahawae</name>
    <name type="common">Coffee berry disease fungus</name>
    <dbReference type="NCBI Taxonomy" id="34407"/>
    <lineage>
        <taxon>Eukaryota</taxon>
        <taxon>Fungi</taxon>
        <taxon>Dikarya</taxon>
        <taxon>Ascomycota</taxon>
        <taxon>Pezizomycotina</taxon>
        <taxon>Sordariomycetes</taxon>
        <taxon>Hypocreomycetidae</taxon>
        <taxon>Glomerellales</taxon>
        <taxon>Glomerellaceae</taxon>
        <taxon>Colletotrichum</taxon>
        <taxon>Colletotrichum gloeosporioides species complex</taxon>
    </lineage>
</organism>
<accession>A0AAD9YP35</accession>
<proteinExistence type="predicted"/>
<dbReference type="Proteomes" id="UP001281614">
    <property type="component" value="Unassembled WGS sequence"/>
</dbReference>
<dbReference type="EMBL" id="VYYT01000090">
    <property type="protein sequence ID" value="KAK2770728.1"/>
    <property type="molecule type" value="Genomic_DNA"/>
</dbReference>
<feature type="region of interest" description="Disordered" evidence="1">
    <location>
        <begin position="1"/>
        <end position="21"/>
    </location>
</feature>
<evidence type="ECO:0000256" key="1">
    <source>
        <dbReference type="SAM" id="MobiDB-lite"/>
    </source>
</evidence>
<dbReference type="AlphaFoldDB" id="A0AAD9YP35"/>
<name>A0AAD9YP35_COLKA</name>
<feature type="region of interest" description="Disordered" evidence="1">
    <location>
        <begin position="45"/>
        <end position="65"/>
    </location>
</feature>